<feature type="region of interest" description="Disordered" evidence="1">
    <location>
        <begin position="90"/>
        <end position="137"/>
    </location>
</feature>
<dbReference type="RefSeq" id="WP_068131921.1">
    <property type="nucleotide sequence ID" value="NZ_CP042914.1"/>
</dbReference>
<keyword evidence="3" id="KW-1185">Reference proteome</keyword>
<dbReference type="Proteomes" id="UP000325286">
    <property type="component" value="Chromosome"/>
</dbReference>
<gene>
    <name evidence="2" type="ORF">UC8_31600</name>
</gene>
<dbReference type="AlphaFoldDB" id="A0A5B9R418"/>
<name>A0A5B9R418_9BACT</name>
<accession>A0A5B9R418</accession>
<dbReference type="EMBL" id="CP042914">
    <property type="protein sequence ID" value="QEG41141.1"/>
    <property type="molecule type" value="Genomic_DNA"/>
</dbReference>
<protein>
    <submittedName>
        <fullName evidence="2">Uncharacterized protein</fullName>
    </submittedName>
</protein>
<evidence type="ECO:0000256" key="1">
    <source>
        <dbReference type="SAM" id="MobiDB-lite"/>
    </source>
</evidence>
<organism evidence="2 3">
    <name type="scientific">Roseimaritima ulvae</name>
    <dbReference type="NCBI Taxonomy" id="980254"/>
    <lineage>
        <taxon>Bacteria</taxon>
        <taxon>Pseudomonadati</taxon>
        <taxon>Planctomycetota</taxon>
        <taxon>Planctomycetia</taxon>
        <taxon>Pirellulales</taxon>
        <taxon>Pirellulaceae</taxon>
        <taxon>Roseimaritima</taxon>
    </lineage>
</organism>
<reference evidence="2 3" key="1">
    <citation type="submission" date="2019-08" db="EMBL/GenBank/DDBJ databases">
        <title>Deep-cultivation of Planctomycetes and their phenomic and genomic characterization uncovers novel biology.</title>
        <authorList>
            <person name="Wiegand S."/>
            <person name="Jogler M."/>
            <person name="Boedeker C."/>
            <person name="Pinto D."/>
            <person name="Vollmers J."/>
            <person name="Rivas-Marin E."/>
            <person name="Kohn T."/>
            <person name="Peeters S.H."/>
            <person name="Heuer A."/>
            <person name="Rast P."/>
            <person name="Oberbeckmann S."/>
            <person name="Bunk B."/>
            <person name="Jeske O."/>
            <person name="Meyerdierks A."/>
            <person name="Storesund J.E."/>
            <person name="Kallscheuer N."/>
            <person name="Luecker S."/>
            <person name="Lage O.M."/>
            <person name="Pohl T."/>
            <person name="Merkel B.J."/>
            <person name="Hornburger P."/>
            <person name="Mueller R.-W."/>
            <person name="Bruemmer F."/>
            <person name="Labrenz M."/>
            <person name="Spormann A.M."/>
            <person name="Op den Camp H."/>
            <person name="Overmann J."/>
            <person name="Amann R."/>
            <person name="Jetten M.S.M."/>
            <person name="Mascher T."/>
            <person name="Medema M.H."/>
            <person name="Devos D.P."/>
            <person name="Kaster A.-K."/>
            <person name="Ovreas L."/>
            <person name="Rohde M."/>
            <person name="Galperin M.Y."/>
            <person name="Jogler C."/>
        </authorList>
    </citation>
    <scope>NUCLEOTIDE SEQUENCE [LARGE SCALE GENOMIC DNA]</scope>
    <source>
        <strain evidence="2 3">UC8</strain>
    </source>
</reference>
<evidence type="ECO:0000313" key="2">
    <source>
        <dbReference type="EMBL" id="QEG41141.1"/>
    </source>
</evidence>
<evidence type="ECO:0000313" key="3">
    <source>
        <dbReference type="Proteomes" id="UP000325286"/>
    </source>
</evidence>
<dbReference type="KEGG" id="rul:UC8_31600"/>
<proteinExistence type="predicted"/>
<feature type="compositionally biased region" description="Low complexity" evidence="1">
    <location>
        <begin position="97"/>
        <end position="108"/>
    </location>
</feature>
<sequence length="137" mass="15527">MAKKKRIPHKFLPWIDVRKKFKLSDAHVQMARELGLSPKRFPNYANTKDQPWKLPLVQFIEQLYEKQFGKSRPDEVMTIEAMAEAHLAKRAARKLQKQQAEQAAETARTPQDAATDVEVESPAEVKPAPPVDAEGPA</sequence>